<feature type="non-terminal residue" evidence="1">
    <location>
        <position position="1"/>
    </location>
</feature>
<keyword evidence="2" id="KW-1185">Reference proteome</keyword>
<evidence type="ECO:0000313" key="1">
    <source>
        <dbReference type="EMBL" id="CAE8618044.1"/>
    </source>
</evidence>
<gene>
    <name evidence="1" type="ORF">PGLA1383_LOCUS35698</name>
</gene>
<comment type="caution">
    <text evidence="1">The sequence shown here is derived from an EMBL/GenBank/DDBJ whole genome shotgun (WGS) entry which is preliminary data.</text>
</comment>
<dbReference type="EMBL" id="CAJNNV010026379">
    <property type="protein sequence ID" value="CAE8618044.1"/>
    <property type="molecule type" value="Genomic_DNA"/>
</dbReference>
<dbReference type="OrthoDB" id="414724at2759"/>
<name>A0A813G5B7_POLGL</name>
<proteinExistence type="predicted"/>
<dbReference type="AlphaFoldDB" id="A0A813G5B7"/>
<accession>A0A813G5B7</accession>
<sequence>ARSDGLDLFTFDEPAVKSDLKVQQYYGLQAALGEFPGCKDDEHKEENVCSEDATCKWDTARKRCRNRDICPSPPFRPREKPLYLDNMPAWVGVVYEATNDGNILDDEILGYIDKYEGRMLTDVNGAVNSEGVKSPWDKDWCLLAYPAAGSNATPQCGPGVSPMNLFSMNAHGRAKVKQQVQDGFSRAGPLSCMCSDQDALCSICNADGTLKGHVDGMSTISDVTTMMASWPSDVATCVATKMGAMVASASSSSASSGNLSSMCASRYSGFSSMSMGAIFSTLVDRCPEKLVYVTPLDAEDAEEHQEVGGGVSLNYASQKDQTNEKNVVLHHIYIIIGINKYNIKKRRRAHELTKIYNERAERGSVTE</sequence>
<evidence type="ECO:0000313" key="2">
    <source>
        <dbReference type="Proteomes" id="UP000654075"/>
    </source>
</evidence>
<protein>
    <submittedName>
        <fullName evidence="1">Uncharacterized protein</fullName>
    </submittedName>
</protein>
<dbReference type="Proteomes" id="UP000654075">
    <property type="component" value="Unassembled WGS sequence"/>
</dbReference>
<organism evidence="1 2">
    <name type="scientific">Polarella glacialis</name>
    <name type="common">Dinoflagellate</name>
    <dbReference type="NCBI Taxonomy" id="89957"/>
    <lineage>
        <taxon>Eukaryota</taxon>
        <taxon>Sar</taxon>
        <taxon>Alveolata</taxon>
        <taxon>Dinophyceae</taxon>
        <taxon>Suessiales</taxon>
        <taxon>Suessiaceae</taxon>
        <taxon>Polarella</taxon>
    </lineage>
</organism>
<reference evidence="1" key="1">
    <citation type="submission" date="2021-02" db="EMBL/GenBank/DDBJ databases">
        <authorList>
            <person name="Dougan E. K."/>
            <person name="Rhodes N."/>
            <person name="Thang M."/>
            <person name="Chan C."/>
        </authorList>
    </citation>
    <scope>NUCLEOTIDE SEQUENCE</scope>
</reference>